<protein>
    <submittedName>
        <fullName evidence="2">Uncharacterized protein</fullName>
    </submittedName>
</protein>
<reference evidence="2" key="1">
    <citation type="submission" date="2023-06" db="EMBL/GenBank/DDBJ databases">
        <authorList>
            <person name="Delattre M."/>
        </authorList>
    </citation>
    <scope>NUCLEOTIDE SEQUENCE</scope>
    <source>
        <strain evidence="2">AF72</strain>
    </source>
</reference>
<accession>A0AA36CPD3</accession>
<evidence type="ECO:0000313" key="3">
    <source>
        <dbReference type="Proteomes" id="UP001177023"/>
    </source>
</evidence>
<name>A0AA36CPD3_9BILA</name>
<keyword evidence="1" id="KW-0812">Transmembrane</keyword>
<dbReference type="AlphaFoldDB" id="A0AA36CPD3"/>
<proteinExistence type="predicted"/>
<dbReference type="EMBL" id="CATQJA010002607">
    <property type="protein sequence ID" value="CAJ0572836.1"/>
    <property type="molecule type" value="Genomic_DNA"/>
</dbReference>
<keyword evidence="1" id="KW-1133">Transmembrane helix</keyword>
<feature type="non-terminal residue" evidence="2">
    <location>
        <position position="219"/>
    </location>
</feature>
<feature type="transmembrane region" description="Helical" evidence="1">
    <location>
        <begin position="146"/>
        <end position="167"/>
    </location>
</feature>
<dbReference type="Proteomes" id="UP001177023">
    <property type="component" value="Unassembled WGS sequence"/>
</dbReference>
<keyword evidence="3" id="KW-1185">Reference proteome</keyword>
<sequence>MACSYGGHGDLGRYRNCTPLDVIHSDDFVEKTTLFTAFRAGSGPYAEFMSLEENTDMALLLDASKWEHAPNKTIKYPRCIDTYGLTRHQRMFVERDYFLNCAENPFVQQNPDSDVRLYAQACKDLDPEWFICITDPEWVQSTVSTVHIVLGLFIGAQVAVCLLLLLCPLYRTLGYHRPTATAGLYRPDGLHDADWHLPDPPRRAWVYTDGRMVREKKRE</sequence>
<evidence type="ECO:0000313" key="2">
    <source>
        <dbReference type="EMBL" id="CAJ0572836.1"/>
    </source>
</evidence>
<evidence type="ECO:0000256" key="1">
    <source>
        <dbReference type="SAM" id="Phobius"/>
    </source>
</evidence>
<organism evidence="2 3">
    <name type="scientific">Mesorhabditis spiculigera</name>
    <dbReference type="NCBI Taxonomy" id="96644"/>
    <lineage>
        <taxon>Eukaryota</taxon>
        <taxon>Metazoa</taxon>
        <taxon>Ecdysozoa</taxon>
        <taxon>Nematoda</taxon>
        <taxon>Chromadorea</taxon>
        <taxon>Rhabditida</taxon>
        <taxon>Rhabditina</taxon>
        <taxon>Rhabditomorpha</taxon>
        <taxon>Rhabditoidea</taxon>
        <taxon>Rhabditidae</taxon>
        <taxon>Mesorhabditinae</taxon>
        <taxon>Mesorhabditis</taxon>
    </lineage>
</organism>
<keyword evidence="1" id="KW-0472">Membrane</keyword>
<gene>
    <name evidence="2" type="ORF">MSPICULIGERA_LOCUS11212</name>
</gene>
<comment type="caution">
    <text evidence="2">The sequence shown here is derived from an EMBL/GenBank/DDBJ whole genome shotgun (WGS) entry which is preliminary data.</text>
</comment>